<evidence type="ECO:0000313" key="5">
    <source>
        <dbReference type="EnsemblMetazoa" id="CapteP171747"/>
    </source>
</evidence>
<evidence type="ECO:0000313" key="4">
    <source>
        <dbReference type="EMBL" id="ELT87204.1"/>
    </source>
</evidence>
<dbReference type="OrthoDB" id="2021138at2759"/>
<keyword evidence="1" id="KW-0433">Leucine-rich repeat</keyword>
<dbReference type="SMART" id="SM00364">
    <property type="entry name" value="LRR_BAC"/>
    <property type="match status" value="5"/>
</dbReference>
<dbReference type="EMBL" id="KB312450">
    <property type="protein sequence ID" value="ELT87204.1"/>
    <property type="molecule type" value="Genomic_DNA"/>
</dbReference>
<dbReference type="EnsemblMetazoa" id="CapteT171747">
    <property type="protein sequence ID" value="CapteP171747"/>
    <property type="gene ID" value="CapteG171747"/>
</dbReference>
<dbReference type="InterPro" id="IPR055414">
    <property type="entry name" value="LRR_R13L4/SHOC2-like"/>
</dbReference>
<dbReference type="Proteomes" id="UP000014760">
    <property type="component" value="Unassembled WGS sequence"/>
</dbReference>
<dbReference type="SUPFAM" id="SSF52058">
    <property type="entry name" value="L domain-like"/>
    <property type="match status" value="1"/>
</dbReference>
<keyword evidence="6" id="KW-1185">Reference proteome</keyword>
<gene>
    <name evidence="4" type="ORF">CAPTEDRAFT_171747</name>
</gene>
<evidence type="ECO:0000259" key="3">
    <source>
        <dbReference type="Pfam" id="PF23598"/>
    </source>
</evidence>
<dbReference type="InterPro" id="IPR032675">
    <property type="entry name" value="LRR_dom_sf"/>
</dbReference>
<dbReference type="PROSITE" id="PS51450">
    <property type="entry name" value="LRR"/>
    <property type="match status" value="1"/>
</dbReference>
<dbReference type="GO" id="GO:0005737">
    <property type="term" value="C:cytoplasm"/>
    <property type="evidence" value="ECO:0007669"/>
    <property type="project" value="TreeGrafter"/>
</dbReference>
<dbReference type="PANTHER" id="PTHR48051">
    <property type="match status" value="1"/>
</dbReference>
<dbReference type="InterPro" id="IPR003591">
    <property type="entry name" value="Leu-rich_rpt_typical-subtyp"/>
</dbReference>
<dbReference type="SMART" id="SM00369">
    <property type="entry name" value="LRR_TYP"/>
    <property type="match status" value="5"/>
</dbReference>
<feature type="domain" description="Disease resistance R13L4/SHOC-2-like LRR" evidence="3">
    <location>
        <begin position="107"/>
        <end position="190"/>
    </location>
</feature>
<protein>
    <recommendedName>
        <fullName evidence="3">Disease resistance R13L4/SHOC-2-like LRR domain-containing protein</fullName>
    </recommendedName>
</protein>
<evidence type="ECO:0000256" key="1">
    <source>
        <dbReference type="ARBA" id="ARBA00022614"/>
    </source>
</evidence>
<evidence type="ECO:0000313" key="6">
    <source>
        <dbReference type="Proteomes" id="UP000014760"/>
    </source>
</evidence>
<dbReference type="Pfam" id="PF23598">
    <property type="entry name" value="LRR_14"/>
    <property type="match status" value="1"/>
</dbReference>
<dbReference type="AlphaFoldDB" id="R7T8A1"/>
<reference evidence="5" key="3">
    <citation type="submission" date="2015-06" db="UniProtKB">
        <authorList>
            <consortium name="EnsemblMetazoa"/>
        </authorList>
    </citation>
    <scope>IDENTIFICATION</scope>
</reference>
<dbReference type="InterPro" id="IPR050216">
    <property type="entry name" value="LRR_domain-containing"/>
</dbReference>
<name>R7T8A1_CAPTE</name>
<proteinExistence type="predicted"/>
<dbReference type="OMA" id="LYHTCHR"/>
<dbReference type="PANTHER" id="PTHR48051:SF39">
    <property type="entry name" value="P53-INDUCED DEATH DOMAIN PROTEIN 1"/>
    <property type="match status" value="1"/>
</dbReference>
<dbReference type="HOGENOM" id="CLU_064321_1_0_1"/>
<dbReference type="Gene3D" id="3.80.10.10">
    <property type="entry name" value="Ribonuclease Inhibitor"/>
    <property type="match status" value="1"/>
</dbReference>
<sequence>MYSESLIEEFDRVVETNDSVIYLNYSCLEEFPREILDNVAYRHIRRVYAKRNLLKSLPKDIGLLNHLVELYLHSNELTELGEGIGRLANLQSLDVSNNRLTALPRSIGELLSLDRLILSNNSLRSLPAEIGRLQNLAVLEVMNNQLRSLPLEIGSCDHLSRLLLDRNQLQWLPLQLCDMKCLEELSVVANRLLALPFDLGDSSSLKRVYVDNNPYLHALPVGIYAQEIGFNGCGSANFLQDASLTHIPSVVIDHSESISKQMWLSPHLRRIGNQDNRFVPSLTELSLRSVYFHHKQAISTDDVPSSLYVSLTHPICLCHCCQRPIFHEAYPMVFEGQIRLYTLYRVTLCCSWKCVRLAALIVQLPLIYPNPTHLNWAVALVE</sequence>
<dbReference type="STRING" id="283909.R7T8A1"/>
<keyword evidence="2" id="KW-0677">Repeat</keyword>
<reference evidence="6" key="1">
    <citation type="submission" date="2012-12" db="EMBL/GenBank/DDBJ databases">
        <authorList>
            <person name="Hellsten U."/>
            <person name="Grimwood J."/>
            <person name="Chapman J.A."/>
            <person name="Shapiro H."/>
            <person name="Aerts A."/>
            <person name="Otillar R.P."/>
            <person name="Terry A.Y."/>
            <person name="Boore J.L."/>
            <person name="Simakov O."/>
            <person name="Marletaz F."/>
            <person name="Cho S.-J."/>
            <person name="Edsinger-Gonzales E."/>
            <person name="Havlak P."/>
            <person name="Kuo D.-H."/>
            <person name="Larsson T."/>
            <person name="Lv J."/>
            <person name="Arendt D."/>
            <person name="Savage R."/>
            <person name="Osoegawa K."/>
            <person name="de Jong P."/>
            <person name="Lindberg D.R."/>
            <person name="Seaver E.C."/>
            <person name="Weisblat D.A."/>
            <person name="Putnam N.H."/>
            <person name="Grigoriev I.V."/>
            <person name="Rokhsar D.S."/>
        </authorList>
    </citation>
    <scope>NUCLEOTIDE SEQUENCE</scope>
    <source>
        <strain evidence="6">I ESC-2004</strain>
    </source>
</reference>
<accession>R7T8A1</accession>
<reference evidence="4 6" key="2">
    <citation type="journal article" date="2013" name="Nature">
        <title>Insights into bilaterian evolution from three spiralian genomes.</title>
        <authorList>
            <person name="Simakov O."/>
            <person name="Marletaz F."/>
            <person name="Cho S.J."/>
            <person name="Edsinger-Gonzales E."/>
            <person name="Havlak P."/>
            <person name="Hellsten U."/>
            <person name="Kuo D.H."/>
            <person name="Larsson T."/>
            <person name="Lv J."/>
            <person name="Arendt D."/>
            <person name="Savage R."/>
            <person name="Osoegawa K."/>
            <person name="de Jong P."/>
            <person name="Grimwood J."/>
            <person name="Chapman J.A."/>
            <person name="Shapiro H."/>
            <person name="Aerts A."/>
            <person name="Otillar R.P."/>
            <person name="Terry A.Y."/>
            <person name="Boore J.L."/>
            <person name="Grigoriev I.V."/>
            <person name="Lindberg D.R."/>
            <person name="Seaver E.C."/>
            <person name="Weisblat D.A."/>
            <person name="Putnam N.H."/>
            <person name="Rokhsar D.S."/>
        </authorList>
    </citation>
    <scope>NUCLEOTIDE SEQUENCE</scope>
    <source>
        <strain evidence="4 6">I ESC-2004</strain>
    </source>
</reference>
<dbReference type="EMBL" id="AMQN01003671">
    <property type="status" value="NOT_ANNOTATED_CDS"/>
    <property type="molecule type" value="Genomic_DNA"/>
</dbReference>
<dbReference type="InterPro" id="IPR001611">
    <property type="entry name" value="Leu-rich_rpt"/>
</dbReference>
<evidence type="ECO:0000256" key="2">
    <source>
        <dbReference type="ARBA" id="ARBA00022737"/>
    </source>
</evidence>
<organism evidence="4">
    <name type="scientific">Capitella teleta</name>
    <name type="common">Polychaete worm</name>
    <dbReference type="NCBI Taxonomy" id="283909"/>
    <lineage>
        <taxon>Eukaryota</taxon>
        <taxon>Metazoa</taxon>
        <taxon>Spiralia</taxon>
        <taxon>Lophotrochozoa</taxon>
        <taxon>Annelida</taxon>
        <taxon>Polychaeta</taxon>
        <taxon>Sedentaria</taxon>
        <taxon>Scolecida</taxon>
        <taxon>Capitellidae</taxon>
        <taxon>Capitella</taxon>
    </lineage>
</organism>